<dbReference type="EMBL" id="MT145034">
    <property type="protein sequence ID" value="QJI02831.1"/>
    <property type="molecule type" value="Genomic_DNA"/>
</dbReference>
<accession>A0A6M3XXY4</accession>
<proteinExistence type="predicted"/>
<dbReference type="AlphaFoldDB" id="A0A6M3XXY4"/>
<name>A0A6M3XXY4_9ZZZZ</name>
<protein>
    <submittedName>
        <fullName evidence="1">Uncharacterized protein</fullName>
    </submittedName>
</protein>
<gene>
    <name evidence="1" type="ORF">TM448B03690_0008</name>
</gene>
<sequence>MTKQVLAIRLLEAITGLDYKKRLQKMIGVPLPEKAAELMAGLPGVTVPPGVFSAIPPILISVWDGGPVHLTQAIEGEIIVPVILKAVINFSGAETKEIVAAVAGRKISVANIALTVGGETDLTWKSAATAISGAMALGGTNEPRGMTHGLGDYPLQTAAGEALNLTSGTAVQVSGYITYYLE</sequence>
<reference evidence="1" key="1">
    <citation type="submission" date="2020-03" db="EMBL/GenBank/DDBJ databases">
        <title>The deep terrestrial virosphere.</title>
        <authorList>
            <person name="Holmfeldt K."/>
            <person name="Nilsson E."/>
            <person name="Simone D."/>
            <person name="Lopez-Fernandez M."/>
            <person name="Wu X."/>
            <person name="de Brujin I."/>
            <person name="Lundin D."/>
            <person name="Andersson A."/>
            <person name="Bertilsson S."/>
            <person name="Dopson M."/>
        </authorList>
    </citation>
    <scope>NUCLEOTIDE SEQUENCE</scope>
    <source>
        <strain evidence="1">TM448B03690</strain>
    </source>
</reference>
<organism evidence="1">
    <name type="scientific">viral metagenome</name>
    <dbReference type="NCBI Taxonomy" id="1070528"/>
    <lineage>
        <taxon>unclassified sequences</taxon>
        <taxon>metagenomes</taxon>
        <taxon>organismal metagenomes</taxon>
    </lineage>
</organism>
<evidence type="ECO:0000313" key="1">
    <source>
        <dbReference type="EMBL" id="QJI02831.1"/>
    </source>
</evidence>